<proteinExistence type="predicted"/>
<dbReference type="SUPFAM" id="SSF48613">
    <property type="entry name" value="Heme oxygenase-like"/>
    <property type="match status" value="1"/>
</dbReference>
<dbReference type="Proteomes" id="UP000176998">
    <property type="component" value="Unassembled WGS sequence"/>
</dbReference>
<dbReference type="Gene3D" id="1.20.910.10">
    <property type="entry name" value="Heme oxygenase-like"/>
    <property type="match status" value="1"/>
</dbReference>
<gene>
    <name evidence="1" type="ORF">CORC01_01917</name>
</gene>
<comment type="caution">
    <text evidence="1">The sequence shown here is derived from an EMBL/GenBank/DDBJ whole genome shotgun (WGS) entry which is preliminary data.</text>
</comment>
<keyword evidence="2" id="KW-1185">Reference proteome</keyword>
<dbReference type="PANTHER" id="PTHR41813:SF2">
    <property type="entry name" value="REGULATOR PAB1642, PUTATIVE (AFU_ORTHOLOGUE AFUA_3G11955)-RELATED"/>
    <property type="match status" value="1"/>
</dbReference>
<name>A0A1G4BNF0_9PEZI</name>
<dbReference type="AlphaFoldDB" id="A0A1G4BNF0"/>
<organism evidence="1 2">
    <name type="scientific">Colletotrichum orchidophilum</name>
    <dbReference type="NCBI Taxonomy" id="1209926"/>
    <lineage>
        <taxon>Eukaryota</taxon>
        <taxon>Fungi</taxon>
        <taxon>Dikarya</taxon>
        <taxon>Ascomycota</taxon>
        <taxon>Pezizomycotina</taxon>
        <taxon>Sordariomycetes</taxon>
        <taxon>Hypocreomycetidae</taxon>
        <taxon>Glomerellales</taxon>
        <taxon>Glomerellaceae</taxon>
        <taxon>Colletotrichum</taxon>
    </lineage>
</organism>
<dbReference type="InterPro" id="IPR053261">
    <property type="entry name" value="Polyketide-peptide_reg"/>
</dbReference>
<dbReference type="PANTHER" id="PTHR41813">
    <property type="entry name" value="REGULATOR PAB1642, PUTATIVE (AFU_ORTHOLOGUE AFUA_3G11955)-RELATED"/>
    <property type="match status" value="1"/>
</dbReference>
<dbReference type="CDD" id="cd19357">
    <property type="entry name" value="TenA_E_At3g16990-like"/>
    <property type="match status" value="1"/>
</dbReference>
<dbReference type="InterPro" id="IPR016084">
    <property type="entry name" value="Haem_Oase-like_multi-hlx"/>
</dbReference>
<evidence type="ECO:0000313" key="1">
    <source>
        <dbReference type="EMBL" id="OHF02816.1"/>
    </source>
</evidence>
<accession>A0A1G4BNF0</accession>
<reference evidence="1 2" key="1">
    <citation type="submission" date="2016-09" db="EMBL/GenBank/DDBJ databases">
        <authorList>
            <person name="Capua I."/>
            <person name="De Benedictis P."/>
            <person name="Joannis T."/>
            <person name="Lombin L.H."/>
            <person name="Cattoli G."/>
        </authorList>
    </citation>
    <scope>NUCLEOTIDE SEQUENCE [LARGE SCALE GENOMIC DNA]</scope>
    <source>
        <strain evidence="1 2">IMI 309357</strain>
    </source>
</reference>
<dbReference type="STRING" id="1209926.A0A1G4BNF0"/>
<dbReference type="OrthoDB" id="37730at2759"/>
<dbReference type="RefSeq" id="XP_022479954.1">
    <property type="nucleotide sequence ID" value="XM_022613570.1"/>
</dbReference>
<evidence type="ECO:0000313" key="2">
    <source>
        <dbReference type="Proteomes" id="UP000176998"/>
    </source>
</evidence>
<dbReference type="GeneID" id="34555080"/>
<sequence>MKFTKQLLASQPDLYHLATHAAFLDAAAKGTVPKATLGRWLANDRLYIHAYVKGAGRLLDLLDLPDLVNPDGPAATEERLLQWLVDALVNVRREEKFFVDVAAKFGIDVNLPALDSSSQGGLRVRSEEKIAGLRAFEKLFSRIGTGTTPPPTAAGVRRQDEPRQTLLPWLAPAVLFWATEKCYLEAWSGAKAAQEEGRDPAADADGGALRSEFIDNWSSAEFRDFVDQLGDIIDDGVEEAIRRHGVETLRDQEWTSETWKEVLVAEKDFWPQETE</sequence>
<evidence type="ECO:0008006" key="3">
    <source>
        <dbReference type="Google" id="ProtNLM"/>
    </source>
</evidence>
<protein>
    <recommendedName>
        <fullName evidence="3">Thiaminase-2/PQQC domain-containing protein</fullName>
    </recommendedName>
</protein>
<dbReference type="EMBL" id="MJBS01000010">
    <property type="protein sequence ID" value="OHF02816.1"/>
    <property type="molecule type" value="Genomic_DNA"/>
</dbReference>